<keyword evidence="1" id="KW-0547">Nucleotide-binding</keyword>
<dbReference type="GO" id="GO:0016787">
    <property type="term" value="F:hydrolase activity"/>
    <property type="evidence" value="ECO:0007669"/>
    <property type="project" value="UniProtKB-KW"/>
</dbReference>
<dbReference type="EMBL" id="FPLD01000175">
    <property type="protein sequence ID" value="SGZ20797.1"/>
    <property type="molecule type" value="Genomic_DNA"/>
</dbReference>
<proteinExistence type="predicted"/>
<reference evidence="6 7" key="1">
    <citation type="submission" date="2016-11" db="EMBL/GenBank/DDBJ databases">
        <authorList>
            <person name="Jaros S."/>
            <person name="Januszkiewicz K."/>
            <person name="Wedrychowicz H."/>
        </authorList>
    </citation>
    <scope>NUCLEOTIDE SEQUENCE [LARGE SCALE GENOMIC DNA]</scope>
    <source>
        <strain evidence="6">NVI 5450</strain>
    </source>
</reference>
<evidence type="ECO:0000256" key="3">
    <source>
        <dbReference type="ARBA" id="ARBA00022806"/>
    </source>
</evidence>
<keyword evidence="4" id="KW-0067">ATP-binding</keyword>
<dbReference type="GO" id="GO:0005524">
    <property type="term" value="F:ATP binding"/>
    <property type="evidence" value="ECO:0007669"/>
    <property type="project" value="UniProtKB-KW"/>
</dbReference>
<dbReference type="RefSeq" id="WP_217653396.1">
    <property type="nucleotide sequence ID" value="NZ_FPLD01000175.1"/>
</dbReference>
<sequence>MSLITEQDILDVENKLSLKFDDGSKEFIKCAVTKDIQACPGAGKTTSLIAKLDILASKMPFPNKSGILVLTHTNVAVNEIKSKLGYNGSKILRYPNHVGTFQSFVNKYLAIPMYVKIFGKKPEAIDSEIFNEKLVSLMNSYWVGESILKRCKEYNYKNVEVFLDDLKIYDDKIVLLQSGNREKVMVYSGKQYYNQLKSYLESDVVYQTISK</sequence>
<keyword evidence="2" id="KW-0378">Hydrolase</keyword>
<dbReference type="InterPro" id="IPR027417">
    <property type="entry name" value="P-loop_NTPase"/>
</dbReference>
<keyword evidence="3" id="KW-0347">Helicase</keyword>
<dbReference type="InterPro" id="IPR014016">
    <property type="entry name" value="UvrD-like_ATP-bd"/>
</dbReference>
<dbReference type="Pfam" id="PF00580">
    <property type="entry name" value="UvrD-helicase"/>
    <property type="match status" value="1"/>
</dbReference>
<protein>
    <recommendedName>
        <fullName evidence="5">UvrD-like helicase ATP-binding domain-containing protein</fullName>
    </recommendedName>
</protein>
<organism evidence="6 7">
    <name type="scientific">Moritella viscosa</name>
    <dbReference type="NCBI Taxonomy" id="80854"/>
    <lineage>
        <taxon>Bacteria</taxon>
        <taxon>Pseudomonadati</taxon>
        <taxon>Pseudomonadota</taxon>
        <taxon>Gammaproteobacteria</taxon>
        <taxon>Alteromonadales</taxon>
        <taxon>Moritellaceae</taxon>
        <taxon>Moritella</taxon>
    </lineage>
</organism>
<evidence type="ECO:0000259" key="5">
    <source>
        <dbReference type="Pfam" id="PF00580"/>
    </source>
</evidence>
<gene>
    <name evidence="6" type="ORF">NVI5450_4919</name>
</gene>
<evidence type="ECO:0000256" key="2">
    <source>
        <dbReference type="ARBA" id="ARBA00022801"/>
    </source>
</evidence>
<evidence type="ECO:0000313" key="7">
    <source>
        <dbReference type="Proteomes" id="UP000183794"/>
    </source>
</evidence>
<evidence type="ECO:0000256" key="4">
    <source>
        <dbReference type="ARBA" id="ARBA00022840"/>
    </source>
</evidence>
<dbReference type="Proteomes" id="UP000183794">
    <property type="component" value="Unassembled WGS sequence"/>
</dbReference>
<evidence type="ECO:0000256" key="1">
    <source>
        <dbReference type="ARBA" id="ARBA00022741"/>
    </source>
</evidence>
<dbReference type="SUPFAM" id="SSF52540">
    <property type="entry name" value="P-loop containing nucleoside triphosphate hydrolases"/>
    <property type="match status" value="1"/>
</dbReference>
<dbReference type="GO" id="GO:0004386">
    <property type="term" value="F:helicase activity"/>
    <property type="evidence" value="ECO:0007669"/>
    <property type="project" value="UniProtKB-KW"/>
</dbReference>
<accession>A0A1L0FBI3</accession>
<dbReference type="Gene3D" id="3.40.50.300">
    <property type="entry name" value="P-loop containing nucleotide triphosphate hydrolases"/>
    <property type="match status" value="1"/>
</dbReference>
<evidence type="ECO:0000313" key="6">
    <source>
        <dbReference type="EMBL" id="SGZ20797.1"/>
    </source>
</evidence>
<feature type="non-terminal residue" evidence="6">
    <location>
        <position position="211"/>
    </location>
</feature>
<dbReference type="AlphaFoldDB" id="A0A1L0FBI3"/>
<name>A0A1L0FBI3_9GAMM</name>
<feature type="domain" description="UvrD-like helicase ATP-binding" evidence="5">
    <location>
        <begin position="36"/>
        <end position="113"/>
    </location>
</feature>